<name>Q2HAJ2_CHAGB</name>
<feature type="region of interest" description="Disordered" evidence="1">
    <location>
        <begin position="92"/>
        <end position="114"/>
    </location>
</feature>
<sequence>MEHWIKLRAGGGCGFDDANTCTSRCSSSLLPQRKHTALVKIIYLPKARHNIRRSSGRFWLSAYCIKTSSIPGVQVDAVQIIGVSGSWSLAHPSGGQIRDAEKHTSGERLTKGSSADVIGPFAPAPLPGPGREIRHSAHLSKKAIAVGTFDGSRQNLTMTSVIARVAGLLTVSTKKGGAYQSSRSRKRRVWLAVPATGRR</sequence>
<evidence type="ECO:0000313" key="2">
    <source>
        <dbReference type="EMBL" id="EAQ90827.1"/>
    </source>
</evidence>
<protein>
    <submittedName>
        <fullName evidence="2">Uncharacterized protein</fullName>
    </submittedName>
</protein>
<gene>
    <name evidence="2" type="ORF">CHGG_02762</name>
</gene>
<dbReference type="GeneID" id="4388477"/>
<organism evidence="2 3">
    <name type="scientific">Chaetomium globosum (strain ATCC 6205 / CBS 148.51 / DSM 1962 / NBRC 6347 / NRRL 1970)</name>
    <name type="common">Soil fungus</name>
    <dbReference type="NCBI Taxonomy" id="306901"/>
    <lineage>
        <taxon>Eukaryota</taxon>
        <taxon>Fungi</taxon>
        <taxon>Dikarya</taxon>
        <taxon>Ascomycota</taxon>
        <taxon>Pezizomycotina</taxon>
        <taxon>Sordariomycetes</taxon>
        <taxon>Sordariomycetidae</taxon>
        <taxon>Sordariales</taxon>
        <taxon>Chaetomiaceae</taxon>
        <taxon>Chaetomium</taxon>
    </lineage>
</organism>
<dbReference type="AlphaFoldDB" id="Q2HAJ2"/>
<evidence type="ECO:0000313" key="3">
    <source>
        <dbReference type="Proteomes" id="UP000001056"/>
    </source>
</evidence>
<keyword evidence="3" id="KW-1185">Reference proteome</keyword>
<dbReference type="RefSeq" id="XP_001229278.1">
    <property type="nucleotide sequence ID" value="XM_001229277.1"/>
</dbReference>
<accession>Q2HAJ2</accession>
<dbReference type="Proteomes" id="UP000001056">
    <property type="component" value="Unassembled WGS sequence"/>
</dbReference>
<reference evidence="3" key="1">
    <citation type="journal article" date="2015" name="Genome Announc.">
        <title>Draft genome sequence of the cellulolytic fungus Chaetomium globosum.</title>
        <authorList>
            <person name="Cuomo C.A."/>
            <person name="Untereiner W.A."/>
            <person name="Ma L.-J."/>
            <person name="Grabherr M."/>
            <person name="Birren B.W."/>
        </authorList>
    </citation>
    <scope>NUCLEOTIDE SEQUENCE [LARGE SCALE GENOMIC DNA]</scope>
    <source>
        <strain evidence="3">ATCC 6205 / CBS 148.51 / DSM 1962 / NBRC 6347 / NRRL 1970</strain>
    </source>
</reference>
<dbReference type="InParanoid" id="Q2HAJ2"/>
<feature type="compositionally biased region" description="Basic and acidic residues" evidence="1">
    <location>
        <begin position="98"/>
        <end position="110"/>
    </location>
</feature>
<dbReference type="VEuPathDB" id="FungiDB:CHGG_02762"/>
<evidence type="ECO:0000256" key="1">
    <source>
        <dbReference type="SAM" id="MobiDB-lite"/>
    </source>
</evidence>
<dbReference type="EMBL" id="CH408030">
    <property type="protein sequence ID" value="EAQ90827.1"/>
    <property type="molecule type" value="Genomic_DNA"/>
</dbReference>
<dbReference type="HOGENOM" id="CLU_1372040_0_0_1"/>
<proteinExistence type="predicted"/>